<dbReference type="PANTHER" id="PTHR46580:SF2">
    <property type="entry name" value="MAM DOMAIN-CONTAINING PROTEIN"/>
    <property type="match status" value="1"/>
</dbReference>
<name>A0A0F3GMR1_9BACT</name>
<organism evidence="4 5">
    <name type="scientific">Candidatus Magnetobacterium bavaricum</name>
    <dbReference type="NCBI Taxonomy" id="29290"/>
    <lineage>
        <taxon>Bacteria</taxon>
        <taxon>Pseudomonadati</taxon>
        <taxon>Nitrospirota</taxon>
        <taxon>Thermodesulfovibrionia</taxon>
        <taxon>Thermodesulfovibrionales</taxon>
        <taxon>Candidatus Magnetobacteriaceae</taxon>
        <taxon>Candidatus Magnetobacterium</taxon>
    </lineage>
</organism>
<evidence type="ECO:0000256" key="2">
    <source>
        <dbReference type="SAM" id="Phobius"/>
    </source>
</evidence>
<protein>
    <submittedName>
        <fullName evidence="4">FG-GAP repeat-containing protein</fullName>
    </submittedName>
</protein>
<evidence type="ECO:0000313" key="4">
    <source>
        <dbReference type="EMBL" id="KJU83186.1"/>
    </source>
</evidence>
<dbReference type="InterPro" id="IPR028994">
    <property type="entry name" value="Integrin_alpha_N"/>
</dbReference>
<sequence>MNHIINKEGYMYHNRFLAGVVAVLWLVVILWGIKPPDAVGEVIAQDADMGVLLTVMKDGTGDGSVTASSGTITWNGTTGTASYAINTEVTLTAVAGMGSRFNGWVGCNTTTDTLCKVTMSKAMSVIVDFKTVTKKTKKDFNNDNKSDIILQSSSTRDVAVWLMDGAKKAKADYAAKGVPENWVVKTAEDFNGDRKADVMWQNTETGDVYIWLMDGTSATSGAYASTGITSDWQIKAVGDFDGDARNDVLWQNTQTGAVYVWLMDGNTQKSGGYVVKSMQPQWQIKGTGDFDDDDNFDVLLQNQNTGDVYVWLMDGTSIKKGDYISRGVPGDWQVRAVADYNGDGKADIHWEDSKNKGSFYVWLMDGTDIKGGDFVKPKGGSSHEFQHKFRQMTENSSGSGTWDMKSVGDYNGDGMNDMLWQDGSTGDLYMWFMDSTTVDSGGYADQGLPMDWSIY</sequence>
<comment type="caution">
    <text evidence="4">The sequence shown here is derived from an EMBL/GenBank/DDBJ whole genome shotgun (WGS) entry which is preliminary data.</text>
</comment>
<dbReference type="Pfam" id="PF13517">
    <property type="entry name" value="FG-GAP_3"/>
    <property type="match status" value="1"/>
</dbReference>
<dbReference type="EMBL" id="LACI01001995">
    <property type="protein sequence ID" value="KJU83186.1"/>
    <property type="molecule type" value="Genomic_DNA"/>
</dbReference>
<dbReference type="PANTHER" id="PTHR46580">
    <property type="entry name" value="SENSOR KINASE-RELATED"/>
    <property type="match status" value="1"/>
</dbReference>
<feature type="transmembrane region" description="Helical" evidence="2">
    <location>
        <begin position="12"/>
        <end position="33"/>
    </location>
</feature>
<proteinExistence type="predicted"/>
<dbReference type="Gene3D" id="2.130.10.130">
    <property type="entry name" value="Integrin alpha, N-terminal"/>
    <property type="match status" value="2"/>
</dbReference>
<dbReference type="Pfam" id="PF18998">
    <property type="entry name" value="Flg_new_2"/>
    <property type="match status" value="1"/>
</dbReference>
<dbReference type="InterPro" id="IPR044060">
    <property type="entry name" value="Bacterial_rp_domain"/>
</dbReference>
<dbReference type="SUPFAM" id="SSF69318">
    <property type="entry name" value="Integrin alpha N-terminal domain"/>
    <property type="match status" value="2"/>
</dbReference>
<dbReference type="AlphaFoldDB" id="A0A0F3GMR1"/>
<keyword evidence="2" id="KW-0472">Membrane</keyword>
<dbReference type="Proteomes" id="UP000033423">
    <property type="component" value="Unassembled WGS sequence"/>
</dbReference>
<evidence type="ECO:0000256" key="1">
    <source>
        <dbReference type="ARBA" id="ARBA00022729"/>
    </source>
</evidence>
<feature type="domain" description="Bacterial repeat" evidence="3">
    <location>
        <begin position="66"/>
        <end position="131"/>
    </location>
</feature>
<dbReference type="InterPro" id="IPR013517">
    <property type="entry name" value="FG-GAP"/>
</dbReference>
<keyword evidence="2" id="KW-0812">Transmembrane</keyword>
<keyword evidence="2" id="KW-1133">Transmembrane helix</keyword>
<gene>
    <name evidence="4" type="ORF">MBAV_004614</name>
</gene>
<evidence type="ECO:0000259" key="3">
    <source>
        <dbReference type="Pfam" id="PF18998"/>
    </source>
</evidence>
<keyword evidence="5" id="KW-1185">Reference proteome</keyword>
<keyword evidence="1" id="KW-0732">Signal</keyword>
<accession>A0A0F3GMR1</accession>
<reference evidence="4 5" key="1">
    <citation type="submission" date="2015-02" db="EMBL/GenBank/DDBJ databases">
        <title>Single-cell genomics of uncultivated deep-branching MTB reveals a conserved set of magnetosome genes.</title>
        <authorList>
            <person name="Kolinko S."/>
            <person name="Richter M."/>
            <person name="Glockner F.O."/>
            <person name="Brachmann A."/>
            <person name="Schuler D."/>
        </authorList>
    </citation>
    <scope>NUCLEOTIDE SEQUENCE [LARGE SCALE GENOMIC DNA]</scope>
    <source>
        <strain evidence="4">TM-1</strain>
    </source>
</reference>
<evidence type="ECO:0000313" key="5">
    <source>
        <dbReference type="Proteomes" id="UP000033423"/>
    </source>
</evidence>